<reference evidence="2 3" key="1">
    <citation type="submission" date="2017-06" db="EMBL/GenBank/DDBJ databases">
        <authorList>
            <person name="Kim H.J."/>
            <person name="Triplett B.A."/>
        </authorList>
    </citation>
    <scope>NUCLEOTIDE SEQUENCE [LARGE SCALE GENOMIC DNA]</scope>
    <source>
        <strain evidence="2">FRACA_ARgP5</strain>
    </source>
</reference>
<evidence type="ECO:0000313" key="3">
    <source>
        <dbReference type="Proteomes" id="UP000234331"/>
    </source>
</evidence>
<evidence type="ECO:0000259" key="1">
    <source>
        <dbReference type="Pfam" id="PF01636"/>
    </source>
</evidence>
<sequence length="189" mass="19828">MKLVREEIADDADFRARFRREVAACRAVRAQCTAAVLASDADSPQPWLATEYIPGPSLHELVRAAGPLDARLLSTLALGLAEALVAIHRAGSARVRPAHSGIMRAGGSTSAVGAGLSRALGDHAAARWAAFHGEYAAPRPPDSYTLSPQAMHVARLRVGQTGLDPAVKPIARSTVTDTPPLVNSTIPTT</sequence>
<dbReference type="RefSeq" id="WP_101830550.1">
    <property type="nucleotide sequence ID" value="NZ_FZMO01000051.1"/>
</dbReference>
<dbReference type="InterPro" id="IPR002575">
    <property type="entry name" value="Aminoglycoside_PTrfase"/>
</dbReference>
<dbReference type="EMBL" id="FZMO01000051">
    <property type="protein sequence ID" value="SNQ46548.1"/>
    <property type="molecule type" value="Genomic_DNA"/>
</dbReference>
<dbReference type="SUPFAM" id="SSF56112">
    <property type="entry name" value="Protein kinase-like (PK-like)"/>
    <property type="match status" value="1"/>
</dbReference>
<dbReference type="Proteomes" id="UP000234331">
    <property type="component" value="Unassembled WGS sequence"/>
</dbReference>
<dbReference type="Pfam" id="PF01636">
    <property type="entry name" value="APH"/>
    <property type="match status" value="1"/>
</dbReference>
<evidence type="ECO:0000313" key="2">
    <source>
        <dbReference type="EMBL" id="SNQ46548.1"/>
    </source>
</evidence>
<organism evidence="2 3">
    <name type="scientific">Frankia canadensis</name>
    <dbReference type="NCBI Taxonomy" id="1836972"/>
    <lineage>
        <taxon>Bacteria</taxon>
        <taxon>Bacillati</taxon>
        <taxon>Actinomycetota</taxon>
        <taxon>Actinomycetes</taxon>
        <taxon>Frankiales</taxon>
        <taxon>Frankiaceae</taxon>
        <taxon>Frankia</taxon>
    </lineage>
</organism>
<proteinExistence type="predicted"/>
<accession>A0A2I2KLK8</accession>
<feature type="domain" description="Aminoglycoside phosphotransferase" evidence="1">
    <location>
        <begin position="13"/>
        <end position="149"/>
    </location>
</feature>
<dbReference type="Gene3D" id="1.10.510.10">
    <property type="entry name" value="Transferase(Phosphotransferase) domain 1"/>
    <property type="match status" value="1"/>
</dbReference>
<dbReference type="AlphaFoldDB" id="A0A2I2KLK8"/>
<protein>
    <recommendedName>
        <fullName evidence="1">Aminoglycoside phosphotransferase domain-containing protein</fullName>
    </recommendedName>
</protein>
<keyword evidence="3" id="KW-1185">Reference proteome</keyword>
<gene>
    <name evidence="2" type="ORF">FRACA_1440012</name>
</gene>
<name>A0A2I2KLK8_9ACTN</name>
<dbReference type="InterPro" id="IPR011009">
    <property type="entry name" value="Kinase-like_dom_sf"/>
</dbReference>